<comment type="caution">
    <text evidence="1">The sequence shown here is derived from an EMBL/GenBank/DDBJ whole genome shotgun (WGS) entry which is preliminary data.</text>
</comment>
<evidence type="ECO:0000313" key="2">
    <source>
        <dbReference type="Proteomes" id="UP001484239"/>
    </source>
</evidence>
<dbReference type="Proteomes" id="UP001484239">
    <property type="component" value="Unassembled WGS sequence"/>
</dbReference>
<gene>
    <name evidence="1" type="ORF">WI372_13095</name>
</gene>
<reference evidence="1 2" key="1">
    <citation type="submission" date="2024-02" db="EMBL/GenBank/DDBJ databases">
        <title>A novel Gemmatimonadota bacterium.</title>
        <authorList>
            <person name="Du Z.-J."/>
            <person name="Ye Y.-Q."/>
        </authorList>
    </citation>
    <scope>NUCLEOTIDE SEQUENCE [LARGE SCALE GENOMIC DNA]</scope>
    <source>
        <strain evidence="1 2">DH-20</strain>
    </source>
</reference>
<organism evidence="1 2">
    <name type="scientific">Gaopeijia maritima</name>
    <dbReference type="NCBI Taxonomy" id="3119007"/>
    <lineage>
        <taxon>Bacteria</taxon>
        <taxon>Pseudomonadati</taxon>
        <taxon>Gemmatimonadota</taxon>
        <taxon>Longimicrobiia</taxon>
        <taxon>Gaopeijiales</taxon>
        <taxon>Gaopeijiaceae</taxon>
        <taxon>Gaopeijia</taxon>
    </lineage>
</organism>
<accession>A0ABU9ECS6</accession>
<dbReference type="RefSeq" id="WP_405287274.1">
    <property type="nucleotide sequence ID" value="NZ_JBBHLI010000008.1"/>
</dbReference>
<keyword evidence="2" id="KW-1185">Reference proteome</keyword>
<name>A0ABU9ECS6_9BACT</name>
<sequence length="336" mass="38115">MTRGCLFCRKAFPENGVFEAIPLGRRFAFDSDRGRLWVICAHCHRWNLVPMEDRWEALQALERAARDEAVPVAHTANVRLLRLRNILLLKVGRAALVERAWWRYGRELRSRKANFDSRGSRVSAYTFGVLNFVGDALGLADPDVSIDWKDSPVTDVLRWRRFGWAAWHGRSDCPYCHSTLRALRYDLSWWCYPLAGEEGGTALGVPCPRCDPWTPDHIYRLEGPAAEQALRRILAYQNISGAGERMIRDATAAIEEAGSPGAFVRDASTGDRRTLWRLGRPGTVALEIALSESVERRLLDLELRAAEFVWRREEELARITDEELTPAAERAGRLSG</sequence>
<protein>
    <submittedName>
        <fullName evidence="1">Uncharacterized protein</fullName>
    </submittedName>
</protein>
<evidence type="ECO:0000313" key="1">
    <source>
        <dbReference type="EMBL" id="MEK9501922.1"/>
    </source>
</evidence>
<dbReference type="EMBL" id="JBBHLI010000008">
    <property type="protein sequence ID" value="MEK9501922.1"/>
    <property type="molecule type" value="Genomic_DNA"/>
</dbReference>
<proteinExistence type="predicted"/>